<evidence type="ECO:0000256" key="2">
    <source>
        <dbReference type="PROSITE-ProRule" id="PRU00110"/>
    </source>
</evidence>
<dbReference type="STRING" id="1280948.HY36_11340"/>
<gene>
    <name evidence="5" type="ORF">DCG65_11195</name>
    <name evidence="6" type="ORF">DD728_04985</name>
    <name evidence="7" type="ORF">HY36_11340</name>
</gene>
<dbReference type="InterPro" id="IPR036641">
    <property type="entry name" value="HPT_dom_sf"/>
</dbReference>
<dbReference type="EMBL" id="AWFH01000062">
    <property type="protein sequence ID" value="KCZ58093.1"/>
    <property type="molecule type" value="Genomic_DNA"/>
</dbReference>
<dbReference type="PATRIC" id="fig|1280948.3.peg.3389"/>
<dbReference type="PROSITE" id="PS50894">
    <property type="entry name" value="HPT"/>
    <property type="match status" value="1"/>
</dbReference>
<dbReference type="EMBL" id="DMBR01000341">
    <property type="protein sequence ID" value="HAE95119.1"/>
    <property type="molecule type" value="Genomic_DNA"/>
</dbReference>
<reference evidence="9 10" key="2">
    <citation type="journal article" date="2018" name="Nat. Biotechnol.">
        <title>A standardized bacterial taxonomy based on genome phylogeny substantially revises the tree of life.</title>
        <authorList>
            <person name="Parks D.H."/>
            <person name="Chuvochina M."/>
            <person name="Waite D.W."/>
            <person name="Rinke C."/>
            <person name="Skarshewski A."/>
            <person name="Chaumeil P.A."/>
            <person name="Hugenholtz P."/>
        </authorList>
    </citation>
    <scope>NUCLEOTIDE SEQUENCE [LARGE SCALE GENOMIC DNA]</scope>
    <source>
        <strain evidence="6">UBA10378</strain>
        <strain evidence="5">UBA8557</strain>
    </source>
</reference>
<dbReference type="eggNOG" id="COG2198">
    <property type="taxonomic scope" value="Bacteria"/>
</dbReference>
<evidence type="ECO:0000313" key="8">
    <source>
        <dbReference type="Proteomes" id="UP000024547"/>
    </source>
</evidence>
<evidence type="ECO:0000256" key="1">
    <source>
        <dbReference type="ARBA" id="ARBA00023012"/>
    </source>
</evidence>
<evidence type="ECO:0000313" key="6">
    <source>
        <dbReference type="EMBL" id="HBQ48228.1"/>
    </source>
</evidence>
<dbReference type="Proteomes" id="UP000263957">
    <property type="component" value="Unassembled WGS sequence"/>
</dbReference>
<name>A0A059DXJ7_9PROT</name>
<dbReference type="SUPFAM" id="SSF47226">
    <property type="entry name" value="Histidine-containing phosphotransfer domain, HPT domain"/>
    <property type="match status" value="1"/>
</dbReference>
<reference evidence="7 8" key="1">
    <citation type="journal article" date="2014" name="Antonie Van Leeuwenhoek">
        <title>Hyphomonas beringensis sp. nov. and Hyphomonas chukchiensis sp. nov., isolated from surface seawater of the Bering Sea and Chukchi Sea.</title>
        <authorList>
            <person name="Li C."/>
            <person name="Lai Q."/>
            <person name="Li G."/>
            <person name="Dong C."/>
            <person name="Wang J."/>
            <person name="Liao Y."/>
            <person name="Shao Z."/>
        </authorList>
    </citation>
    <scope>NUCLEOTIDE SEQUENCE [LARGE SCALE GENOMIC DNA]</scope>
    <source>
        <strain evidence="7 8">22II1-22F38</strain>
    </source>
</reference>
<feature type="modified residue" description="Phosphohistidine" evidence="2">
    <location>
        <position position="107"/>
    </location>
</feature>
<keyword evidence="8" id="KW-1185">Reference proteome</keyword>
<dbReference type="Proteomes" id="UP000259173">
    <property type="component" value="Unassembled WGS sequence"/>
</dbReference>
<evidence type="ECO:0000313" key="5">
    <source>
        <dbReference type="EMBL" id="HAE95119.1"/>
    </source>
</evidence>
<evidence type="ECO:0000256" key="3">
    <source>
        <dbReference type="SAM" id="MobiDB-lite"/>
    </source>
</evidence>
<dbReference type="GeneID" id="92500898"/>
<protein>
    <submittedName>
        <fullName evidence="5">Hpt domain-containing protein</fullName>
    </submittedName>
</protein>
<comment type="caution">
    <text evidence="7">The sequence shown here is derived from an EMBL/GenBank/DDBJ whole genome shotgun (WGS) entry which is preliminary data.</text>
</comment>
<organism evidence="7 8">
    <name type="scientific">Hyphomonas atlantica</name>
    <dbReference type="NCBI Taxonomy" id="1280948"/>
    <lineage>
        <taxon>Bacteria</taxon>
        <taxon>Pseudomonadati</taxon>
        <taxon>Pseudomonadota</taxon>
        <taxon>Alphaproteobacteria</taxon>
        <taxon>Hyphomonadales</taxon>
        <taxon>Hyphomonadaceae</taxon>
        <taxon>Hyphomonas</taxon>
    </lineage>
</organism>
<evidence type="ECO:0000313" key="9">
    <source>
        <dbReference type="Proteomes" id="UP000259173"/>
    </source>
</evidence>
<dbReference type="GO" id="GO:0000160">
    <property type="term" value="P:phosphorelay signal transduction system"/>
    <property type="evidence" value="ECO:0007669"/>
    <property type="project" value="UniProtKB-KW"/>
</dbReference>
<dbReference type="GO" id="GO:0004672">
    <property type="term" value="F:protein kinase activity"/>
    <property type="evidence" value="ECO:0007669"/>
    <property type="project" value="UniProtKB-ARBA"/>
</dbReference>
<dbReference type="EMBL" id="DOGS01000102">
    <property type="protein sequence ID" value="HBQ48228.1"/>
    <property type="molecule type" value="Genomic_DNA"/>
</dbReference>
<feature type="compositionally biased region" description="Low complexity" evidence="3">
    <location>
        <begin position="34"/>
        <end position="47"/>
    </location>
</feature>
<dbReference type="Pfam" id="PF01627">
    <property type="entry name" value="Hpt"/>
    <property type="match status" value="1"/>
</dbReference>
<dbReference type="Gene3D" id="1.20.120.160">
    <property type="entry name" value="HPT domain"/>
    <property type="match status" value="1"/>
</dbReference>
<feature type="domain" description="HPt" evidence="4">
    <location>
        <begin position="60"/>
        <end position="161"/>
    </location>
</feature>
<dbReference type="AlphaFoldDB" id="A0A059DXJ7"/>
<keyword evidence="2" id="KW-0597">Phosphoprotein</keyword>
<evidence type="ECO:0000313" key="10">
    <source>
        <dbReference type="Proteomes" id="UP000263957"/>
    </source>
</evidence>
<dbReference type="RefSeq" id="WP_035555282.1">
    <property type="nucleotide sequence ID" value="NZ_AWFH01000062.1"/>
</dbReference>
<proteinExistence type="predicted"/>
<feature type="region of interest" description="Disordered" evidence="3">
    <location>
        <begin position="1"/>
        <end position="53"/>
    </location>
</feature>
<dbReference type="Proteomes" id="UP000024547">
    <property type="component" value="Unassembled WGS sequence"/>
</dbReference>
<evidence type="ECO:0000259" key="4">
    <source>
        <dbReference type="PROSITE" id="PS50894"/>
    </source>
</evidence>
<evidence type="ECO:0000313" key="7">
    <source>
        <dbReference type="EMBL" id="KCZ58093.1"/>
    </source>
</evidence>
<dbReference type="InterPro" id="IPR008207">
    <property type="entry name" value="Sig_transdc_His_kin_Hpt_dom"/>
</dbReference>
<sequence length="188" mass="19768">MLKSMLQKLKSGNGARTSSSDVVVPDISRVIKMPPSASSPDAAPSDPSIEHDPEELGDRAEAAVDDLSSRFEAWMQADLDKLKQAWAVAKEDGATSDDYKSLETCAHNIRGVATSYGYPAISRLCGSLCALLADTQPGENDALINLHVEACSAAFGSIGRGEAAQSVADAVCDALEERVAVKAKKSSE</sequence>
<keyword evidence="1" id="KW-0902">Two-component regulatory system</keyword>
<accession>A0A059DXJ7</accession>